<accession>A0ACA9N8B5</accession>
<feature type="non-terminal residue" evidence="1">
    <location>
        <position position="1"/>
    </location>
</feature>
<reference evidence="1" key="1">
    <citation type="submission" date="2021-06" db="EMBL/GenBank/DDBJ databases">
        <authorList>
            <person name="Kallberg Y."/>
            <person name="Tangrot J."/>
            <person name="Rosling A."/>
        </authorList>
    </citation>
    <scope>NUCLEOTIDE SEQUENCE</scope>
    <source>
        <strain evidence="1">CL356</strain>
    </source>
</reference>
<keyword evidence="2" id="KW-1185">Reference proteome</keyword>
<dbReference type="EMBL" id="CAJVPT010019448">
    <property type="protein sequence ID" value="CAG8641298.1"/>
    <property type="molecule type" value="Genomic_DNA"/>
</dbReference>
<organism evidence="1 2">
    <name type="scientific">Acaulospora colombiana</name>
    <dbReference type="NCBI Taxonomy" id="27376"/>
    <lineage>
        <taxon>Eukaryota</taxon>
        <taxon>Fungi</taxon>
        <taxon>Fungi incertae sedis</taxon>
        <taxon>Mucoromycota</taxon>
        <taxon>Glomeromycotina</taxon>
        <taxon>Glomeromycetes</taxon>
        <taxon>Diversisporales</taxon>
        <taxon>Acaulosporaceae</taxon>
        <taxon>Acaulospora</taxon>
    </lineage>
</organism>
<evidence type="ECO:0000313" key="2">
    <source>
        <dbReference type="Proteomes" id="UP000789525"/>
    </source>
</evidence>
<dbReference type="Proteomes" id="UP000789525">
    <property type="component" value="Unassembled WGS sequence"/>
</dbReference>
<evidence type="ECO:0000313" key="1">
    <source>
        <dbReference type="EMBL" id="CAG8641298.1"/>
    </source>
</evidence>
<comment type="caution">
    <text evidence="1">The sequence shown here is derived from an EMBL/GenBank/DDBJ whole genome shotgun (WGS) entry which is preliminary data.</text>
</comment>
<name>A0ACA9N8B5_9GLOM</name>
<proteinExistence type="predicted"/>
<gene>
    <name evidence="1" type="ORF">ACOLOM_LOCUS7951</name>
</gene>
<sequence>GDEIMRVHRAAEVGDRLPCELKGGLTGVVLVSVRTRSSVGAGEEERGTAGTFSLESVFAVGEDGDRLSARHFFESRDRGSDDEDGGGVLTDESLPSKASEIIDSVDWLEKRPADSALELFSTGVFVLAGDDDEKMAGVADISAIESFASIFAKYLNCPGGPIKLGGHQLLDEYLANVWQQRDQAWGERSMIDEKSFQLMKLLWCKLDSRLECPVDEAVAWAGWRIDVLVSTSSRTALDAFVISGVVLFVYRDSIMGDSSRQLVAFRPMLEASRS</sequence>
<protein>
    <submittedName>
        <fullName evidence="1">10041_t:CDS:1</fullName>
    </submittedName>
</protein>